<accession>A0ABX3HT38</accession>
<feature type="domain" description="HTH araC/xylS-type" evidence="9">
    <location>
        <begin position="178"/>
        <end position="276"/>
    </location>
</feature>
<dbReference type="Proteomes" id="UP000187412">
    <property type="component" value="Unassembled WGS sequence"/>
</dbReference>
<evidence type="ECO:0000256" key="8">
    <source>
        <dbReference type="SAM" id="MobiDB-lite"/>
    </source>
</evidence>
<dbReference type="PROSITE" id="PS50983">
    <property type="entry name" value="FE_B12_PBP"/>
    <property type="match status" value="1"/>
</dbReference>
<evidence type="ECO:0000256" key="7">
    <source>
        <dbReference type="ARBA" id="ARBA00023163"/>
    </source>
</evidence>
<evidence type="ECO:0000313" key="11">
    <source>
        <dbReference type="EMBL" id="OMD53046.1"/>
    </source>
</evidence>
<dbReference type="PANTHER" id="PTHR30532:SF29">
    <property type="entry name" value="FE(3+) DICITRATE-BINDING PERIPLASMIC PROTEIN"/>
    <property type="match status" value="1"/>
</dbReference>
<evidence type="ECO:0000313" key="12">
    <source>
        <dbReference type="Proteomes" id="UP000187412"/>
    </source>
</evidence>
<dbReference type="InterPro" id="IPR009057">
    <property type="entry name" value="Homeodomain-like_sf"/>
</dbReference>
<evidence type="ECO:0000256" key="4">
    <source>
        <dbReference type="ARBA" id="ARBA00022729"/>
    </source>
</evidence>
<dbReference type="SMART" id="SM00342">
    <property type="entry name" value="HTH_ARAC"/>
    <property type="match status" value="1"/>
</dbReference>
<evidence type="ECO:0000256" key="6">
    <source>
        <dbReference type="ARBA" id="ARBA00023125"/>
    </source>
</evidence>
<evidence type="ECO:0000256" key="2">
    <source>
        <dbReference type="ARBA" id="ARBA00008814"/>
    </source>
</evidence>
<dbReference type="SUPFAM" id="SSF46689">
    <property type="entry name" value="Homeodomain-like"/>
    <property type="match status" value="2"/>
</dbReference>
<dbReference type="Gene3D" id="1.10.10.60">
    <property type="entry name" value="Homeodomain-like"/>
    <property type="match status" value="2"/>
</dbReference>
<organism evidence="11 12">
    <name type="scientific">Paenibacillus borealis</name>
    <dbReference type="NCBI Taxonomy" id="160799"/>
    <lineage>
        <taxon>Bacteria</taxon>
        <taxon>Bacillati</taxon>
        <taxon>Bacillota</taxon>
        <taxon>Bacilli</taxon>
        <taxon>Bacillales</taxon>
        <taxon>Paenibacillaceae</taxon>
        <taxon>Paenibacillus</taxon>
    </lineage>
</organism>
<feature type="domain" description="Fe/B12 periplasmic-binding" evidence="10">
    <location>
        <begin position="396"/>
        <end position="649"/>
    </location>
</feature>
<comment type="similarity">
    <text evidence="2">Belongs to the bacterial solute-binding protein 8 family.</text>
</comment>
<keyword evidence="7" id="KW-0804">Transcription</keyword>
<dbReference type="InterPro" id="IPR018060">
    <property type="entry name" value="HTH_AraC"/>
</dbReference>
<dbReference type="Pfam" id="PF01497">
    <property type="entry name" value="Peripla_BP_2"/>
    <property type="match status" value="1"/>
</dbReference>
<protein>
    <recommendedName>
        <fullName evidence="13">AraC family transcriptional regulator</fullName>
    </recommendedName>
</protein>
<dbReference type="SUPFAM" id="SSF51182">
    <property type="entry name" value="RmlC-like cupins"/>
    <property type="match status" value="1"/>
</dbReference>
<comment type="subcellular location">
    <subcellularLocation>
        <location evidence="1">Cell envelope</location>
    </subcellularLocation>
</comment>
<dbReference type="InterPro" id="IPR011051">
    <property type="entry name" value="RmlC_Cupin_sf"/>
</dbReference>
<keyword evidence="5" id="KW-0805">Transcription regulation</keyword>
<dbReference type="SUPFAM" id="SSF53807">
    <property type="entry name" value="Helical backbone' metal receptor"/>
    <property type="match status" value="1"/>
</dbReference>
<reference evidence="11 12" key="1">
    <citation type="submission" date="2016-10" db="EMBL/GenBank/DDBJ databases">
        <title>Paenibacillus species isolates.</title>
        <authorList>
            <person name="Beno S.M."/>
        </authorList>
    </citation>
    <scope>NUCLEOTIDE SEQUENCE [LARGE SCALE GENOMIC DNA]</scope>
    <source>
        <strain evidence="11 12">FSL H7-0744</strain>
    </source>
</reference>
<name>A0ABX3HT38_PAEBO</name>
<keyword evidence="4" id="KW-0732">Signal</keyword>
<feature type="region of interest" description="Disordered" evidence="8">
    <location>
        <begin position="353"/>
        <end position="374"/>
    </location>
</feature>
<dbReference type="PROSITE" id="PS00041">
    <property type="entry name" value="HTH_ARAC_FAMILY_1"/>
    <property type="match status" value="1"/>
</dbReference>
<gene>
    <name evidence="11" type="ORF">BSK56_02105</name>
</gene>
<feature type="compositionally biased region" description="Gly residues" evidence="8">
    <location>
        <begin position="353"/>
        <end position="366"/>
    </location>
</feature>
<dbReference type="InterPro" id="IPR051313">
    <property type="entry name" value="Bact_iron-sidero_bind"/>
</dbReference>
<proteinExistence type="inferred from homology"/>
<dbReference type="PROSITE" id="PS01124">
    <property type="entry name" value="HTH_ARAC_FAMILY_2"/>
    <property type="match status" value="1"/>
</dbReference>
<keyword evidence="3" id="KW-0813">Transport</keyword>
<dbReference type="PANTHER" id="PTHR30532">
    <property type="entry name" value="IRON III DICITRATE-BINDING PERIPLASMIC PROTEIN"/>
    <property type="match status" value="1"/>
</dbReference>
<dbReference type="EMBL" id="MPTB01000002">
    <property type="protein sequence ID" value="OMD53046.1"/>
    <property type="molecule type" value="Genomic_DNA"/>
</dbReference>
<evidence type="ECO:0000256" key="5">
    <source>
        <dbReference type="ARBA" id="ARBA00023015"/>
    </source>
</evidence>
<dbReference type="RefSeq" id="WP_076109117.1">
    <property type="nucleotide sequence ID" value="NZ_MPTB01000002.1"/>
</dbReference>
<keyword evidence="6" id="KW-0238">DNA-binding</keyword>
<dbReference type="InterPro" id="IPR002491">
    <property type="entry name" value="ABC_transptr_periplasmic_BD"/>
</dbReference>
<dbReference type="Gene3D" id="3.40.50.1980">
    <property type="entry name" value="Nitrogenase molybdenum iron protein domain"/>
    <property type="match status" value="2"/>
</dbReference>
<dbReference type="Pfam" id="PF12833">
    <property type="entry name" value="HTH_18"/>
    <property type="match status" value="1"/>
</dbReference>
<evidence type="ECO:0000256" key="3">
    <source>
        <dbReference type="ARBA" id="ARBA00022448"/>
    </source>
</evidence>
<evidence type="ECO:0008006" key="13">
    <source>
        <dbReference type="Google" id="ProtNLM"/>
    </source>
</evidence>
<evidence type="ECO:0000259" key="9">
    <source>
        <dbReference type="PROSITE" id="PS01124"/>
    </source>
</evidence>
<keyword evidence="12" id="KW-1185">Reference proteome</keyword>
<dbReference type="InterPro" id="IPR018062">
    <property type="entry name" value="HTH_AraC-typ_CS"/>
</dbReference>
<evidence type="ECO:0000259" key="10">
    <source>
        <dbReference type="PROSITE" id="PS50983"/>
    </source>
</evidence>
<comment type="caution">
    <text evidence="11">The sequence shown here is derived from an EMBL/GenBank/DDBJ whole genome shotgun (WGS) entry which is preliminary data.</text>
</comment>
<sequence>MEWNEHLLVWNHASVKVMDVRRVRIEAGEELHSYRLPASAFIYVIEGEARVCLGGTFLALSGSYALHGGKGMRLDIVVESGASFEYYLILYKAVIPVPGRNDIRQIMERSNPFQRQYGVQATHKLMLFNTAREMETVWKSNEGLGRLYVKSLLYRFVYELLKHLQLTEHTAAKTDLAEQAKRYILEQYRHSVTLKSTAQALGCSQGHLSKLFKNKVGESPMRFLTRVRVEKASQLLLKTEANLQGIAESVGYPDGYTLSRSFKKHMGISPSKYRSEGLQTAVNEDMPSPEQGYAIQMDEFWSYIDNDYHNQRVEGDHFQMRQKKKTMAATAMLCMALLLSACSGGTNATGNTGTGGNAQEGAGSGGAATSAPEDVADTGTRTITTVLGDVEVPANPRRVLVQYLMGDVIALGVQPVGISEAYDGAAFKEEVKESTDLGHWAEWDMEAVMKLDPDLIITAGEEQAKEMSKIAPAIYVPYGEITQEERVRLIGQALNKEKEAEQVLADYDKNVKESAQKLLDAGFGDKTISVFEGGNDSMTVMGKLFGAGRIVYDVLSLKAPKGVQTGIIDKNTYSESVSLEVLPEYAGDYIIRNTYDGMDDLSQNQVWSSLPAIQNHHLIEMEFGLSYYTDIYSAKAQVNFIVNALLDSPQS</sequence>
<evidence type="ECO:0000256" key="1">
    <source>
        <dbReference type="ARBA" id="ARBA00004196"/>
    </source>
</evidence>